<evidence type="ECO:0000313" key="1">
    <source>
        <dbReference type="EMBL" id="AVD70300.1"/>
    </source>
</evidence>
<protein>
    <submittedName>
        <fullName evidence="1">Uncharacterized protein</fullName>
    </submittedName>
</protein>
<proteinExistence type="predicted"/>
<dbReference type="EMBL" id="CP021255">
    <property type="protein sequence ID" value="AVD70300.1"/>
    <property type="molecule type" value="Genomic_DNA"/>
</dbReference>
<sequence>MRYKQQIMIRAPSFSRLVVRLPRTRAPEFVIARAACQVGMVWWNIIGLWQARFSRHGSGGPPPCRQAALIPNGAAQKNGKSVCTGPPVF</sequence>
<dbReference type="Proteomes" id="UP000239867">
    <property type="component" value="Chromosome"/>
</dbReference>
<dbReference type="KEGG" id="deo:CAY53_01370"/>
<reference evidence="1 2" key="1">
    <citation type="journal article" date="2018" name="MBio">
        <title>Insights into the evolution of host association through the isolation and characterization of a novel human periodontal pathobiont, Desulfobulbus oralis.</title>
        <authorList>
            <person name="Cross K.L."/>
            <person name="Chirania P."/>
            <person name="Xiong W."/>
            <person name="Beall C.J."/>
            <person name="Elkins J.G."/>
            <person name="Giannone R.J."/>
            <person name="Griffen A.L."/>
            <person name="Guss A.M."/>
            <person name="Hettich R.L."/>
            <person name="Joshi S.S."/>
            <person name="Mokrzan E.M."/>
            <person name="Martin R.K."/>
            <person name="Zhulin I.B."/>
            <person name="Leys E.J."/>
            <person name="Podar M."/>
        </authorList>
    </citation>
    <scope>NUCLEOTIDE SEQUENCE [LARGE SCALE GENOMIC DNA]</scope>
    <source>
        <strain evidence="1 2">ORNL</strain>
    </source>
</reference>
<name>A0A2L1GKV2_9BACT</name>
<keyword evidence="2" id="KW-1185">Reference proteome</keyword>
<organism evidence="1 2">
    <name type="scientific">Desulfobulbus oralis</name>
    <dbReference type="NCBI Taxonomy" id="1986146"/>
    <lineage>
        <taxon>Bacteria</taxon>
        <taxon>Pseudomonadati</taxon>
        <taxon>Thermodesulfobacteriota</taxon>
        <taxon>Desulfobulbia</taxon>
        <taxon>Desulfobulbales</taxon>
        <taxon>Desulfobulbaceae</taxon>
        <taxon>Desulfobulbus</taxon>
    </lineage>
</organism>
<gene>
    <name evidence="1" type="ORF">CAY53_01370</name>
</gene>
<evidence type="ECO:0000313" key="2">
    <source>
        <dbReference type="Proteomes" id="UP000239867"/>
    </source>
</evidence>
<dbReference type="AlphaFoldDB" id="A0A2L1GKV2"/>
<accession>A0A2L1GKV2</accession>
<dbReference type="RefSeq" id="WP_104935619.1">
    <property type="nucleotide sequence ID" value="NZ_CP021255.1"/>
</dbReference>